<protein>
    <submittedName>
        <fullName evidence="3">Transmembrane protein</fullName>
    </submittedName>
</protein>
<evidence type="ECO:0000256" key="1">
    <source>
        <dbReference type="SAM" id="Phobius"/>
    </source>
</evidence>
<feature type="transmembrane region" description="Helical" evidence="1">
    <location>
        <begin position="145"/>
        <end position="163"/>
    </location>
</feature>
<accession>A0A1I7WTA7</accession>
<sequence length="208" mass="23420">MVWGAFSTTGLMNSAEYQNTSGNRLVPYLQRFSRASFMFQQNNATITIVEAPRPGWSTMTLKGLHFRTDDASLLLKDSKGKVYGLQQKDIFGNKGSLFISLPVGIHHFTVEKNGAEHTNFDVEITNSVPFVEKYISIHRTMSSNVAMVAAVSLLLMLACLFSFRQRVSSVLNRRGFFIGLGDRAGFERIPLYKSDDEDEDDVFDMQKL</sequence>
<dbReference type="WBParaSite" id="Hba_08435">
    <property type="protein sequence ID" value="Hba_08435"/>
    <property type="gene ID" value="Hba_08435"/>
</dbReference>
<keyword evidence="1" id="KW-0472">Membrane</keyword>
<name>A0A1I7WTA7_HETBA</name>
<dbReference type="Proteomes" id="UP000095283">
    <property type="component" value="Unplaced"/>
</dbReference>
<evidence type="ECO:0000313" key="3">
    <source>
        <dbReference type="WBParaSite" id="Hba_08435"/>
    </source>
</evidence>
<dbReference type="AlphaFoldDB" id="A0A1I7WTA7"/>
<keyword evidence="2" id="KW-1185">Reference proteome</keyword>
<proteinExistence type="predicted"/>
<keyword evidence="1" id="KW-0812">Transmembrane</keyword>
<organism evidence="2 3">
    <name type="scientific">Heterorhabditis bacteriophora</name>
    <name type="common">Entomopathogenic nematode worm</name>
    <dbReference type="NCBI Taxonomy" id="37862"/>
    <lineage>
        <taxon>Eukaryota</taxon>
        <taxon>Metazoa</taxon>
        <taxon>Ecdysozoa</taxon>
        <taxon>Nematoda</taxon>
        <taxon>Chromadorea</taxon>
        <taxon>Rhabditida</taxon>
        <taxon>Rhabditina</taxon>
        <taxon>Rhabditomorpha</taxon>
        <taxon>Strongyloidea</taxon>
        <taxon>Heterorhabditidae</taxon>
        <taxon>Heterorhabditis</taxon>
    </lineage>
</organism>
<keyword evidence="1" id="KW-1133">Transmembrane helix</keyword>
<evidence type="ECO:0000313" key="2">
    <source>
        <dbReference type="Proteomes" id="UP000095283"/>
    </source>
</evidence>
<reference evidence="3" key="1">
    <citation type="submission" date="2016-11" db="UniProtKB">
        <authorList>
            <consortium name="WormBaseParasite"/>
        </authorList>
    </citation>
    <scope>IDENTIFICATION</scope>
</reference>